<accession>A0ABR7D0B4</accession>
<sequence>MMKNILLSLFLACGLIMACSDDETPSPSYEERDWWVLTYDPNADELDQLIYKIYDETGLRFFYNDTIGTETRYTYGEPYTHYQTYMMGYDFKRSGKTTSANYRLSYDRGIIKDFIDYYFLVVDPVLNTSSFFYKHFFIVDTVFNSTGNSTVLPYWNDVANATVVVSMTDVTKKHFNTLTEDERKGLMINVLLKQVYDLFGGDGAGNNEELQGFFDITNNSAEWPTTLTGAPYAKGFKLTTSTPDRFPDGKLITEYDNLPYRFGVLSVRSVTSTYYNFIFKQVDFMDYLTLVLTHTDAEIREMYGHQELIMQKYEYLKAVLEKNGLGKFLGYEKKLGEVED</sequence>
<proteinExistence type="predicted"/>
<keyword evidence="1" id="KW-0732">Signal</keyword>
<reference evidence="2 3" key="1">
    <citation type="submission" date="2020-08" db="EMBL/GenBank/DDBJ databases">
        <title>Genome public.</title>
        <authorList>
            <person name="Liu C."/>
            <person name="Sun Q."/>
        </authorList>
    </citation>
    <scope>NUCLEOTIDE SEQUENCE [LARGE SCALE GENOMIC DNA]</scope>
    <source>
        <strain evidence="2 3">NSJ-56</strain>
    </source>
</reference>
<protein>
    <recommendedName>
        <fullName evidence="4">Lipoprotein</fullName>
    </recommendedName>
</protein>
<evidence type="ECO:0000256" key="1">
    <source>
        <dbReference type="SAM" id="SignalP"/>
    </source>
</evidence>
<dbReference type="PROSITE" id="PS51257">
    <property type="entry name" value="PROKAR_LIPOPROTEIN"/>
    <property type="match status" value="1"/>
</dbReference>
<evidence type="ECO:0000313" key="3">
    <source>
        <dbReference type="Proteomes" id="UP000646484"/>
    </source>
</evidence>
<organism evidence="2 3">
    <name type="scientific">Butyricimonas hominis</name>
    <dbReference type="NCBI Taxonomy" id="2763032"/>
    <lineage>
        <taxon>Bacteria</taxon>
        <taxon>Pseudomonadati</taxon>
        <taxon>Bacteroidota</taxon>
        <taxon>Bacteroidia</taxon>
        <taxon>Bacteroidales</taxon>
        <taxon>Odoribacteraceae</taxon>
        <taxon>Butyricimonas</taxon>
    </lineage>
</organism>
<comment type="caution">
    <text evidence="2">The sequence shown here is derived from an EMBL/GenBank/DDBJ whole genome shotgun (WGS) entry which is preliminary data.</text>
</comment>
<gene>
    <name evidence="2" type="ORF">H8S64_09705</name>
</gene>
<keyword evidence="3" id="KW-1185">Reference proteome</keyword>
<feature type="chain" id="PRO_5046895523" description="Lipoprotein" evidence="1">
    <location>
        <begin position="19"/>
        <end position="340"/>
    </location>
</feature>
<evidence type="ECO:0008006" key="4">
    <source>
        <dbReference type="Google" id="ProtNLM"/>
    </source>
</evidence>
<evidence type="ECO:0000313" key="2">
    <source>
        <dbReference type="EMBL" id="MBC5621373.1"/>
    </source>
</evidence>
<feature type="signal peptide" evidence="1">
    <location>
        <begin position="1"/>
        <end position="18"/>
    </location>
</feature>
<dbReference type="Proteomes" id="UP000646484">
    <property type="component" value="Unassembled WGS sequence"/>
</dbReference>
<dbReference type="EMBL" id="JACOOH010000004">
    <property type="protein sequence ID" value="MBC5621373.1"/>
    <property type="molecule type" value="Genomic_DNA"/>
</dbReference>
<name>A0ABR7D0B4_9BACT</name>
<dbReference type="RefSeq" id="WP_186975925.1">
    <property type="nucleotide sequence ID" value="NZ_JACOOH010000004.1"/>
</dbReference>